<dbReference type="InterPro" id="IPR011051">
    <property type="entry name" value="RmlC_Cupin_sf"/>
</dbReference>
<evidence type="ECO:0000313" key="2">
    <source>
        <dbReference type="EMBL" id="TQM81404.1"/>
    </source>
</evidence>
<dbReference type="InterPro" id="IPR029303">
    <property type="entry name" value="CapF_C"/>
</dbReference>
<dbReference type="EMBL" id="VFPP01000001">
    <property type="protein sequence ID" value="TQM81404.1"/>
    <property type="molecule type" value="Genomic_DNA"/>
</dbReference>
<accession>A0A543JF31</accession>
<gene>
    <name evidence="2" type="ORF">FHX81_3769</name>
</gene>
<dbReference type="RefSeq" id="WP_141979371.1">
    <property type="nucleotide sequence ID" value="NZ_VFPP01000001.1"/>
</dbReference>
<dbReference type="Pfam" id="PF14667">
    <property type="entry name" value="Polysacc_synt_C"/>
    <property type="match status" value="1"/>
</dbReference>
<comment type="caution">
    <text evidence="2">The sequence shown here is derived from an EMBL/GenBank/DDBJ whole genome shotgun (WGS) entry which is preliminary data.</text>
</comment>
<feature type="domain" description="Capsular polysaccharide assembling protein CapF C-terminal" evidence="1">
    <location>
        <begin position="33"/>
        <end position="111"/>
    </location>
</feature>
<dbReference type="InterPro" id="IPR014710">
    <property type="entry name" value="RmlC-like_jellyroll"/>
</dbReference>
<protein>
    <submittedName>
        <fullName evidence="2">dTDP-4-dehydrorhamnose 3,5-epimerase-like enzyme</fullName>
    </submittedName>
</protein>
<dbReference type="AlphaFoldDB" id="A0A543JF31"/>
<sequence>MTDLPVTPLEAFGDDRGVSFTLAGLSALGPIADAHLASVRPGHTRGQHYHAHKGELMAVVYADTWSLHWDTGPGTPTHHRTFTGSGAVVVAPPPNWAHAVRNDGGTDLWLFVGHDRADRDTHPRQVTDGDST</sequence>
<dbReference type="SUPFAM" id="SSF51182">
    <property type="entry name" value="RmlC-like cupins"/>
    <property type="match status" value="1"/>
</dbReference>
<reference evidence="2 3" key="1">
    <citation type="submission" date="2019-06" db="EMBL/GenBank/DDBJ databases">
        <title>Sequencing the genomes of 1000 actinobacteria strains.</title>
        <authorList>
            <person name="Klenk H.-P."/>
        </authorList>
    </citation>
    <scope>NUCLEOTIDE SEQUENCE [LARGE SCALE GENOMIC DNA]</scope>
    <source>
        <strain evidence="2 3">DSM 45456</strain>
    </source>
</reference>
<evidence type="ECO:0000313" key="3">
    <source>
        <dbReference type="Proteomes" id="UP000316628"/>
    </source>
</evidence>
<proteinExistence type="predicted"/>
<keyword evidence="3" id="KW-1185">Reference proteome</keyword>
<evidence type="ECO:0000259" key="1">
    <source>
        <dbReference type="Pfam" id="PF14667"/>
    </source>
</evidence>
<name>A0A543JF31_9PSEU</name>
<dbReference type="Gene3D" id="2.60.120.10">
    <property type="entry name" value="Jelly Rolls"/>
    <property type="match status" value="1"/>
</dbReference>
<dbReference type="Proteomes" id="UP000316628">
    <property type="component" value="Unassembled WGS sequence"/>
</dbReference>
<organism evidence="2 3">
    <name type="scientific">Saccharothrix saharensis</name>
    <dbReference type="NCBI Taxonomy" id="571190"/>
    <lineage>
        <taxon>Bacteria</taxon>
        <taxon>Bacillati</taxon>
        <taxon>Actinomycetota</taxon>
        <taxon>Actinomycetes</taxon>
        <taxon>Pseudonocardiales</taxon>
        <taxon>Pseudonocardiaceae</taxon>
        <taxon>Saccharothrix</taxon>
    </lineage>
</organism>
<dbReference type="OrthoDB" id="9801785at2"/>